<dbReference type="OrthoDB" id="10266980at2759"/>
<feature type="transmembrane region" description="Helical" evidence="6">
    <location>
        <begin position="12"/>
        <end position="32"/>
    </location>
</feature>
<keyword evidence="2 5" id="KW-0812">Transmembrane</keyword>
<accession>A0A448YIT7</accession>
<evidence type="ECO:0000256" key="5">
    <source>
        <dbReference type="PROSITE-ProRule" id="PRU00205"/>
    </source>
</evidence>
<evidence type="ECO:0000259" key="7">
    <source>
        <dbReference type="PROSITE" id="PS50922"/>
    </source>
</evidence>
<feature type="transmembrane region" description="Helical" evidence="6">
    <location>
        <begin position="47"/>
        <end position="71"/>
    </location>
</feature>
<dbReference type="FunCoup" id="A0A448YIT7">
    <property type="interactions" value="101"/>
</dbReference>
<dbReference type="SMART" id="SM00724">
    <property type="entry name" value="TLC"/>
    <property type="match status" value="1"/>
</dbReference>
<dbReference type="PANTHER" id="PTHR13439">
    <property type="entry name" value="CT120 PROTEIN"/>
    <property type="match status" value="1"/>
</dbReference>
<dbReference type="Pfam" id="PF03798">
    <property type="entry name" value="TRAM_LAG1_CLN8"/>
    <property type="match status" value="1"/>
</dbReference>
<feature type="transmembrane region" description="Helical" evidence="6">
    <location>
        <begin position="133"/>
        <end position="153"/>
    </location>
</feature>
<feature type="transmembrane region" description="Helical" evidence="6">
    <location>
        <begin position="103"/>
        <end position="121"/>
    </location>
</feature>
<dbReference type="AlphaFoldDB" id="A0A448YIT7"/>
<evidence type="ECO:0000256" key="1">
    <source>
        <dbReference type="ARBA" id="ARBA00004141"/>
    </source>
</evidence>
<evidence type="ECO:0000313" key="9">
    <source>
        <dbReference type="Proteomes" id="UP000290900"/>
    </source>
</evidence>
<comment type="subcellular location">
    <subcellularLocation>
        <location evidence="1">Membrane</location>
        <topology evidence="1">Multi-pass membrane protein</topology>
    </subcellularLocation>
</comment>
<evidence type="ECO:0000313" key="8">
    <source>
        <dbReference type="EMBL" id="VEU20865.1"/>
    </source>
</evidence>
<dbReference type="GO" id="GO:0005783">
    <property type="term" value="C:endoplasmic reticulum"/>
    <property type="evidence" value="ECO:0007669"/>
    <property type="project" value="TreeGrafter"/>
</dbReference>
<dbReference type="GO" id="GO:0055088">
    <property type="term" value="P:lipid homeostasis"/>
    <property type="evidence" value="ECO:0007669"/>
    <property type="project" value="TreeGrafter"/>
</dbReference>
<feature type="transmembrane region" description="Helical" evidence="6">
    <location>
        <begin position="78"/>
        <end position="97"/>
    </location>
</feature>
<dbReference type="InterPro" id="IPR006634">
    <property type="entry name" value="TLC-dom"/>
</dbReference>
<gene>
    <name evidence="8" type="ORF">BRENAR_LOCUS1600</name>
</gene>
<feature type="transmembrane region" description="Helical" evidence="6">
    <location>
        <begin position="173"/>
        <end position="194"/>
    </location>
</feature>
<dbReference type="EMBL" id="CAACVR010000007">
    <property type="protein sequence ID" value="VEU20865.1"/>
    <property type="molecule type" value="Genomic_DNA"/>
</dbReference>
<dbReference type="Proteomes" id="UP000290900">
    <property type="component" value="Unassembled WGS sequence"/>
</dbReference>
<dbReference type="PROSITE" id="PS50922">
    <property type="entry name" value="TLC"/>
    <property type="match status" value="1"/>
</dbReference>
<keyword evidence="3 6" id="KW-1133">Transmembrane helix</keyword>
<evidence type="ECO:0000256" key="6">
    <source>
        <dbReference type="SAM" id="Phobius"/>
    </source>
</evidence>
<evidence type="ECO:0000256" key="3">
    <source>
        <dbReference type="ARBA" id="ARBA00022989"/>
    </source>
</evidence>
<evidence type="ECO:0000256" key="2">
    <source>
        <dbReference type="ARBA" id="ARBA00022692"/>
    </source>
</evidence>
<protein>
    <submittedName>
        <fullName evidence="8">DEKNAAC101654</fullName>
    </submittedName>
</protein>
<reference evidence="8 9" key="1">
    <citation type="submission" date="2018-12" db="EMBL/GenBank/DDBJ databases">
        <authorList>
            <person name="Tiukova I."/>
            <person name="Dainat J."/>
        </authorList>
    </citation>
    <scope>NUCLEOTIDE SEQUENCE [LARGE SCALE GENOMIC DNA]</scope>
</reference>
<evidence type="ECO:0000256" key="4">
    <source>
        <dbReference type="ARBA" id="ARBA00023136"/>
    </source>
</evidence>
<organism evidence="8 9">
    <name type="scientific">Brettanomyces naardenensis</name>
    <name type="common">Yeast</name>
    <dbReference type="NCBI Taxonomy" id="13370"/>
    <lineage>
        <taxon>Eukaryota</taxon>
        <taxon>Fungi</taxon>
        <taxon>Dikarya</taxon>
        <taxon>Ascomycota</taxon>
        <taxon>Saccharomycotina</taxon>
        <taxon>Pichiomycetes</taxon>
        <taxon>Pichiales</taxon>
        <taxon>Pichiaceae</taxon>
        <taxon>Brettanomyces</taxon>
    </lineage>
</organism>
<proteinExistence type="predicted"/>
<dbReference type="InParanoid" id="A0A448YIT7"/>
<keyword evidence="4 5" id="KW-0472">Membrane</keyword>
<feature type="domain" description="TLC" evidence="7">
    <location>
        <begin position="5"/>
        <end position="205"/>
    </location>
</feature>
<sequence>MDNRKRKVDFDIHIAAMAQAFVSIALCIPMFLHPSFTEDPIFGTYEFGGLVAAITTGYFVWDLLYCCIYHFDIYGFEYLFHASGALVVFASTFRGFLQPLIPAFLVYELSTPFVNLHWFYTRGPKGFVSDRTFMINGALLMLTFFMARCVWGVYASVKAFQLCLAVRDQLPRFLMPIIFSLNLGFQFLNFFWFYKMVRIAVRKSKSKKE</sequence>
<name>A0A448YIT7_BRENA</name>
<dbReference type="GO" id="GO:0016020">
    <property type="term" value="C:membrane"/>
    <property type="evidence" value="ECO:0007669"/>
    <property type="project" value="UniProtKB-SubCell"/>
</dbReference>
<dbReference type="PANTHER" id="PTHR13439:SF0">
    <property type="entry name" value="TOPOISOMERASE I DAMAGE AFFECTED PROTEIN 4"/>
    <property type="match status" value="1"/>
</dbReference>
<keyword evidence="9" id="KW-1185">Reference proteome</keyword>
<dbReference type="STRING" id="13370.A0A448YIT7"/>
<dbReference type="InterPro" id="IPR050846">
    <property type="entry name" value="TLCD"/>
</dbReference>